<feature type="compositionally biased region" description="Basic and acidic residues" evidence="7">
    <location>
        <begin position="488"/>
        <end position="503"/>
    </location>
</feature>
<dbReference type="InterPro" id="IPR036852">
    <property type="entry name" value="Peptidase_S8/S53_dom_sf"/>
</dbReference>
<dbReference type="PANTHER" id="PTHR43806:SF11">
    <property type="entry name" value="CEREVISIN-RELATED"/>
    <property type="match status" value="1"/>
</dbReference>
<feature type="compositionally biased region" description="Low complexity" evidence="7">
    <location>
        <begin position="406"/>
        <end position="417"/>
    </location>
</feature>
<evidence type="ECO:0000256" key="9">
    <source>
        <dbReference type="SAM" id="SignalP"/>
    </source>
</evidence>
<proteinExistence type="inferred from homology"/>
<dbReference type="PROSITE" id="PS51892">
    <property type="entry name" value="SUBTILASE"/>
    <property type="match status" value="1"/>
</dbReference>
<feature type="compositionally biased region" description="Pro residues" evidence="7">
    <location>
        <begin position="156"/>
        <end position="168"/>
    </location>
</feature>
<dbReference type="SUPFAM" id="SSF52743">
    <property type="entry name" value="Subtilisin-like"/>
    <property type="match status" value="1"/>
</dbReference>
<feature type="region of interest" description="Disordered" evidence="7">
    <location>
        <begin position="143"/>
        <end position="170"/>
    </location>
</feature>
<evidence type="ECO:0000313" key="11">
    <source>
        <dbReference type="EMBL" id="MFB0836256.1"/>
    </source>
</evidence>
<evidence type="ECO:0000256" key="6">
    <source>
        <dbReference type="RuleBase" id="RU003355"/>
    </source>
</evidence>
<organism evidence="11 12">
    <name type="scientific">Arthrobacter halodurans</name>
    <dbReference type="NCBI Taxonomy" id="516699"/>
    <lineage>
        <taxon>Bacteria</taxon>
        <taxon>Bacillati</taxon>
        <taxon>Actinomycetota</taxon>
        <taxon>Actinomycetes</taxon>
        <taxon>Micrococcales</taxon>
        <taxon>Micrococcaceae</taxon>
        <taxon>Arthrobacter</taxon>
    </lineage>
</organism>
<evidence type="ECO:0000256" key="5">
    <source>
        <dbReference type="PROSITE-ProRule" id="PRU01240"/>
    </source>
</evidence>
<dbReference type="Proteomes" id="UP001575652">
    <property type="component" value="Unassembled WGS sequence"/>
</dbReference>
<keyword evidence="8" id="KW-0812">Transmembrane</keyword>
<dbReference type="RefSeq" id="WP_373973433.1">
    <property type="nucleotide sequence ID" value="NZ_JBHDLJ010000020.1"/>
</dbReference>
<sequence>MRRRIARGVAGALAALVAATGLAGVGGLAGAGPARADYVRDSQYWIDDYGVREAWRESRGAGVTVAVIDTGVDASHPDLVGAVVGGVDVSGSGAPDGTEPIGSLPEHGTLVSTMLAGRGNNAEQIAGLVAEEEQQEIAWKRAAAEAEKDKKKPPAKPDPLEIPEPGPGPDGVIGVAPEADLLAVSLWLGSENPGGVPVEDQVPEAVRWAVDQGAQVINMSLGSTKPDWPASWDQAFLYAEQHDVVVVAAAGNRAGGMEQVGAPATIPGVLTVAGVDTNRSASWDSSTQGISIGVAAPADPLIGGLPGGGYADWSGTSGAAPLVSGVVALIRSRYPELSAAQVVNRVLATASDAGEPGIDNLYGYGLLDAGAALTAEVPAVDANPLGTIAEWIRVHRRGTPSPPASSAPAVVPQPESTVPAVAAPEPVSPEAPGGALPAVLVIGFATLLAAVALAGTVHVARVRRRIHAGAGKGGVDEGTLAGHAWSAGDRRRDPFDDLPEGRS</sequence>
<dbReference type="Gene3D" id="3.40.50.200">
    <property type="entry name" value="Peptidase S8/S53 domain"/>
    <property type="match status" value="1"/>
</dbReference>
<reference evidence="11 12" key="1">
    <citation type="submission" date="2024-09" db="EMBL/GenBank/DDBJ databases">
        <authorList>
            <person name="Salinas-Garcia M.A."/>
            <person name="Prieme A."/>
        </authorList>
    </citation>
    <scope>NUCLEOTIDE SEQUENCE [LARGE SCALE GENOMIC DNA]</scope>
    <source>
        <strain evidence="11 12">DSM 21081</strain>
    </source>
</reference>
<dbReference type="PRINTS" id="PR00723">
    <property type="entry name" value="SUBTILISIN"/>
</dbReference>
<evidence type="ECO:0000313" key="12">
    <source>
        <dbReference type="Proteomes" id="UP001575652"/>
    </source>
</evidence>
<comment type="similarity">
    <text evidence="1 5 6">Belongs to the peptidase S8 family.</text>
</comment>
<feature type="region of interest" description="Disordered" evidence="7">
    <location>
        <begin position="470"/>
        <end position="503"/>
    </location>
</feature>
<keyword evidence="12" id="KW-1185">Reference proteome</keyword>
<feature type="region of interest" description="Disordered" evidence="7">
    <location>
        <begin position="398"/>
        <end position="417"/>
    </location>
</feature>
<feature type="signal peptide" evidence="9">
    <location>
        <begin position="1"/>
        <end position="23"/>
    </location>
</feature>
<evidence type="ECO:0000256" key="3">
    <source>
        <dbReference type="ARBA" id="ARBA00022801"/>
    </source>
</evidence>
<accession>A0ABV4USQ1</accession>
<dbReference type="PROSITE" id="PS00136">
    <property type="entry name" value="SUBTILASE_ASP"/>
    <property type="match status" value="1"/>
</dbReference>
<dbReference type="EMBL" id="JBHDLJ010000020">
    <property type="protein sequence ID" value="MFB0836256.1"/>
    <property type="molecule type" value="Genomic_DNA"/>
</dbReference>
<feature type="active site" description="Charge relay system" evidence="5">
    <location>
        <position position="107"/>
    </location>
</feature>
<dbReference type="InterPro" id="IPR015500">
    <property type="entry name" value="Peptidase_S8_subtilisin-rel"/>
</dbReference>
<feature type="domain" description="Peptidase S8/S53" evidence="10">
    <location>
        <begin position="60"/>
        <end position="365"/>
    </location>
</feature>
<feature type="chain" id="PRO_5045218309" evidence="9">
    <location>
        <begin position="24"/>
        <end position="503"/>
    </location>
</feature>
<dbReference type="PROSITE" id="PS00138">
    <property type="entry name" value="SUBTILASE_SER"/>
    <property type="match status" value="1"/>
</dbReference>
<keyword evidence="9" id="KW-0732">Signal</keyword>
<keyword evidence="4 5" id="KW-0720">Serine protease</keyword>
<feature type="active site" description="Charge relay system" evidence="5">
    <location>
        <position position="69"/>
    </location>
</feature>
<dbReference type="PANTHER" id="PTHR43806">
    <property type="entry name" value="PEPTIDASE S8"/>
    <property type="match status" value="1"/>
</dbReference>
<feature type="compositionally biased region" description="Basic and acidic residues" evidence="7">
    <location>
        <begin position="143"/>
        <end position="152"/>
    </location>
</feature>
<dbReference type="InterPro" id="IPR050131">
    <property type="entry name" value="Peptidase_S8_subtilisin-like"/>
</dbReference>
<evidence type="ECO:0000256" key="7">
    <source>
        <dbReference type="SAM" id="MobiDB-lite"/>
    </source>
</evidence>
<name>A0ABV4USQ1_9MICC</name>
<comment type="caution">
    <text evidence="11">The sequence shown here is derived from an EMBL/GenBank/DDBJ whole genome shotgun (WGS) entry which is preliminary data.</text>
</comment>
<evidence type="ECO:0000256" key="4">
    <source>
        <dbReference type="ARBA" id="ARBA00022825"/>
    </source>
</evidence>
<evidence type="ECO:0000256" key="8">
    <source>
        <dbReference type="SAM" id="Phobius"/>
    </source>
</evidence>
<feature type="transmembrane region" description="Helical" evidence="8">
    <location>
        <begin position="435"/>
        <end position="457"/>
    </location>
</feature>
<keyword evidence="8" id="KW-0472">Membrane</keyword>
<evidence type="ECO:0000259" key="10">
    <source>
        <dbReference type="Pfam" id="PF00082"/>
    </source>
</evidence>
<evidence type="ECO:0000256" key="2">
    <source>
        <dbReference type="ARBA" id="ARBA00022670"/>
    </source>
</evidence>
<keyword evidence="3 5" id="KW-0378">Hydrolase</keyword>
<evidence type="ECO:0000256" key="1">
    <source>
        <dbReference type="ARBA" id="ARBA00011073"/>
    </source>
</evidence>
<keyword evidence="2 5" id="KW-0645">Protease</keyword>
<dbReference type="InterPro" id="IPR023827">
    <property type="entry name" value="Peptidase_S8_Asp-AS"/>
</dbReference>
<keyword evidence="8" id="KW-1133">Transmembrane helix</keyword>
<dbReference type="Pfam" id="PF00082">
    <property type="entry name" value="Peptidase_S8"/>
    <property type="match status" value="1"/>
</dbReference>
<dbReference type="CDD" id="cd00306">
    <property type="entry name" value="Peptidases_S8_S53"/>
    <property type="match status" value="1"/>
</dbReference>
<gene>
    <name evidence="11" type="ORF">ACETWP_16830</name>
</gene>
<feature type="active site" description="Charge relay system" evidence="5">
    <location>
        <position position="317"/>
    </location>
</feature>
<dbReference type="InterPro" id="IPR023828">
    <property type="entry name" value="Peptidase_S8_Ser-AS"/>
</dbReference>
<dbReference type="InterPro" id="IPR000209">
    <property type="entry name" value="Peptidase_S8/S53_dom"/>
</dbReference>
<protein>
    <submittedName>
        <fullName evidence="11">S8 family serine peptidase</fullName>
    </submittedName>
</protein>